<reference evidence="1" key="1">
    <citation type="journal article" date="2021" name="PeerJ">
        <title>Extensive microbial diversity within the chicken gut microbiome revealed by metagenomics and culture.</title>
        <authorList>
            <person name="Gilroy R."/>
            <person name="Ravi A."/>
            <person name="Getino M."/>
            <person name="Pursley I."/>
            <person name="Horton D.L."/>
            <person name="Alikhan N.F."/>
            <person name="Baker D."/>
            <person name="Gharbi K."/>
            <person name="Hall N."/>
            <person name="Watson M."/>
            <person name="Adriaenssens E.M."/>
            <person name="Foster-Nyarko E."/>
            <person name="Jarju S."/>
            <person name="Secka A."/>
            <person name="Antonio M."/>
            <person name="Oren A."/>
            <person name="Chaudhuri R.R."/>
            <person name="La Ragione R."/>
            <person name="Hildebrand F."/>
            <person name="Pallen M.J."/>
        </authorList>
    </citation>
    <scope>NUCLEOTIDE SEQUENCE</scope>
    <source>
        <strain evidence="1">ChiSjej1B19-8411</strain>
    </source>
</reference>
<evidence type="ECO:0000313" key="1">
    <source>
        <dbReference type="EMBL" id="HIX60248.1"/>
    </source>
</evidence>
<dbReference type="AlphaFoldDB" id="A0A9D2B3X4"/>
<comment type="caution">
    <text evidence="1">The sequence shown here is derived from an EMBL/GenBank/DDBJ whole genome shotgun (WGS) entry which is preliminary data.</text>
</comment>
<dbReference type="EMBL" id="DXEX01000238">
    <property type="protein sequence ID" value="HIX60248.1"/>
    <property type="molecule type" value="Genomic_DNA"/>
</dbReference>
<evidence type="ECO:0000313" key="2">
    <source>
        <dbReference type="Proteomes" id="UP000886817"/>
    </source>
</evidence>
<dbReference type="Proteomes" id="UP000886817">
    <property type="component" value="Unassembled WGS sequence"/>
</dbReference>
<organism evidence="1 2">
    <name type="scientific">Candidatus Blautia gallistercoris</name>
    <dbReference type="NCBI Taxonomy" id="2838490"/>
    <lineage>
        <taxon>Bacteria</taxon>
        <taxon>Bacillati</taxon>
        <taxon>Bacillota</taxon>
        <taxon>Clostridia</taxon>
        <taxon>Lachnospirales</taxon>
        <taxon>Lachnospiraceae</taxon>
        <taxon>Blautia</taxon>
    </lineage>
</organism>
<protein>
    <submittedName>
        <fullName evidence="1">Uncharacterized protein</fullName>
    </submittedName>
</protein>
<reference evidence="1" key="2">
    <citation type="submission" date="2021-04" db="EMBL/GenBank/DDBJ databases">
        <authorList>
            <person name="Gilroy R."/>
        </authorList>
    </citation>
    <scope>NUCLEOTIDE SEQUENCE</scope>
    <source>
        <strain evidence="1">ChiSjej1B19-8411</strain>
    </source>
</reference>
<sequence>MDLNQQLYEEATHSSTLSKQLIDSLLESMEYSSISFINWTVDVLRIIKTRLDRGDSIVDEVSHEQYTAKTFRSFVKKNFSSYIFSQIYAAPGSAEKVYFKLEACEGGYNLVMAPTANEKTYEWISSLSERFSLVKMAATGIVYIKDIRNNSYSPFISENGKYCRYETSTGRILEI</sequence>
<accession>A0A9D2B3X4</accession>
<proteinExistence type="predicted"/>
<gene>
    <name evidence="1" type="ORF">IAA45_11125</name>
</gene>
<name>A0A9D2B3X4_9FIRM</name>